<evidence type="ECO:0000256" key="1">
    <source>
        <dbReference type="SAM" id="MobiDB-lite"/>
    </source>
</evidence>
<protein>
    <submittedName>
        <fullName evidence="2">Uncharacterized protein</fullName>
    </submittedName>
</protein>
<reference evidence="2 3" key="1">
    <citation type="journal article" date="2014" name="BMC Genomics">
        <title>Genome sequencing of four Aureobasidium pullulans varieties: biotechnological potential, stress tolerance, and description of new species.</title>
        <authorList>
            <person name="Gostin Ar C."/>
            <person name="Ohm R.A."/>
            <person name="Kogej T."/>
            <person name="Sonjak S."/>
            <person name="Turk M."/>
            <person name="Zajc J."/>
            <person name="Zalar P."/>
            <person name="Grube M."/>
            <person name="Sun H."/>
            <person name="Han J."/>
            <person name="Sharma A."/>
            <person name="Chiniquy J."/>
            <person name="Ngan C.Y."/>
            <person name="Lipzen A."/>
            <person name="Barry K."/>
            <person name="Grigoriev I.V."/>
            <person name="Gunde-Cimerman N."/>
        </authorList>
    </citation>
    <scope>NUCLEOTIDE SEQUENCE [LARGE SCALE GENOMIC DNA]</scope>
    <source>
        <strain evidence="2 3">CBS 110374</strain>
    </source>
</reference>
<dbReference type="HOGENOM" id="CLU_823826_0_0_1"/>
<dbReference type="AlphaFoldDB" id="A0A074VWP3"/>
<dbReference type="RefSeq" id="XP_040879135.1">
    <property type="nucleotide sequence ID" value="XM_041026488.1"/>
</dbReference>
<name>A0A074VWP3_AURM1</name>
<sequence>MPFYLENKIVEVHRSSRATVKCVEEGPLELRTIAPNVSYLSETIGLLADATAPSVALFEMATREQASELWSVLEACDHSLFNVRSIWTSFAQLDQLEQCQFKEKACLATGGLRYLQSKLVNNSTALKNLLVDFKISSTALNWPPNLDVLGSIQAELLAEGVQVDHLQDRHDEIKAYIRSLAIGEVSTSVGLGQETSYPRHSPLFPPAAGTPVTTAISPTRRHVTDLANQFASLFEPTALRRSSLGSADPNIASPNLPSEKLTVVDIKQEQLLSYKHSVTPLRKDSMDPTAASLVSRLSNAMAHMAFSVSLQNKPHSSRPPPHRTSSAVFRGLGNEERATGD</sequence>
<keyword evidence="3" id="KW-1185">Reference proteome</keyword>
<dbReference type="Proteomes" id="UP000030672">
    <property type="component" value="Unassembled WGS sequence"/>
</dbReference>
<feature type="region of interest" description="Disordered" evidence="1">
    <location>
        <begin position="310"/>
        <end position="341"/>
    </location>
</feature>
<evidence type="ECO:0000313" key="2">
    <source>
        <dbReference type="EMBL" id="KEQ62112.1"/>
    </source>
</evidence>
<dbReference type="EMBL" id="KL584835">
    <property type="protein sequence ID" value="KEQ62112.1"/>
    <property type="molecule type" value="Genomic_DNA"/>
</dbReference>
<dbReference type="GeneID" id="63919861"/>
<evidence type="ECO:0000313" key="3">
    <source>
        <dbReference type="Proteomes" id="UP000030672"/>
    </source>
</evidence>
<accession>A0A074VWP3</accession>
<proteinExistence type="predicted"/>
<organism evidence="2 3">
    <name type="scientific">Aureobasidium melanogenum (strain CBS 110374)</name>
    <name type="common">Aureobasidium pullulans var. melanogenum</name>
    <dbReference type="NCBI Taxonomy" id="1043003"/>
    <lineage>
        <taxon>Eukaryota</taxon>
        <taxon>Fungi</taxon>
        <taxon>Dikarya</taxon>
        <taxon>Ascomycota</taxon>
        <taxon>Pezizomycotina</taxon>
        <taxon>Dothideomycetes</taxon>
        <taxon>Dothideomycetidae</taxon>
        <taxon>Dothideales</taxon>
        <taxon>Saccotheciaceae</taxon>
        <taxon>Aureobasidium</taxon>
    </lineage>
</organism>
<gene>
    <name evidence="2" type="ORF">M437DRAFT_75795</name>
</gene>